<dbReference type="PANTHER" id="PTHR31580:SF22">
    <property type="entry name" value="FILAMENT-LIKE PLANT PROTEIN 7"/>
    <property type="match status" value="1"/>
</dbReference>
<comment type="similarity">
    <text evidence="1">Belongs to the FPP family.</text>
</comment>
<feature type="coiled-coil region" evidence="3">
    <location>
        <begin position="655"/>
        <end position="682"/>
    </location>
</feature>
<evidence type="ECO:0000313" key="6">
    <source>
        <dbReference type="Proteomes" id="UP001327560"/>
    </source>
</evidence>
<evidence type="ECO:0000256" key="2">
    <source>
        <dbReference type="ARBA" id="ARBA00023054"/>
    </source>
</evidence>
<keyword evidence="2 3" id="KW-0175">Coiled coil</keyword>
<evidence type="ECO:0000313" key="5">
    <source>
        <dbReference type="EMBL" id="WOL04966.1"/>
    </source>
</evidence>
<keyword evidence="6" id="KW-1185">Reference proteome</keyword>
<sequence>MENNTWVWKRNPSHKNIKKKKTLELERSLEELNERLSSVLIESNGKDDLLAKQEKVAEEAIAGWKKAEAEACSLKWQLDVALLQKRAAEDRVVDAEKSLKECMQQLQAIKEDQKLIINNAALKISREQESARALEQNLVETNKRLTELIIRNDNLNKNLEAKEHLLKELSESKSKSEANFMEVKAKLESTEKLNASLKYELCRLQKELQIWKEEQEINRKSADSAHRQHLESIKKIAKLETKCQRLRVIVRQRLPGPAALAKIRSEVEMMENNAIEKRKKKSNSTSEASHIKDIGLQDSASLVAKMNAVEQKNEILKQSLTQKDSELQESRVMFAHTASKLSQVESQLEEFTKGQSCFNLAKKSPVSQDHSLSSISDNCGNEDHISCAESWASALISELEYFKSGKSAAALSKSAGITELSLMDDFVEMEKQAVVPLEKHFESSLSAFDNSNDLSEATGKELVPRQHKQTLSDTFDGAISMDTQNSINNAQLCLLNLEKPVRKLVELVKGVIHRNLISKNNQHATSGDDDCSYLRHKSSSGYYHVACAFLWGSSELTAVLQNFVAVCDDLLHEKIDLQKFTAEVTSTLDWVVSHCFSPQDVLEMKEITVSKNLEEDAHEEPIATEQWQTPAISAFSGLYILSGNEGTDSKLKSENEHLKYEILSIESRKNDLEEKLKKICAKNETSITRLRESEEISCNSEIELAISKNGRNADQIINQRIANKDLRTHLAVRNGQKLSLLEVELGHNSDCCEELKETCLEEKLHSESALSKEAPKCLVHQEEKQIGQECHTVAASEELAACQETILNLRKQIKALTSPTPRSAHSMDKLKSCPAALQSHVRTQLIDHFQLDDKKKSEEHKSRKPNDIICTDNPNPTAPASSVLLYGHKMQISHGQKSLGNVITQLSSRKSPGRLSGLNDSTRMLVVLPKRQKGVSSLRKLLLQRKHEGNRKLSLPMKA</sequence>
<evidence type="ECO:0000256" key="1">
    <source>
        <dbReference type="ARBA" id="ARBA00005921"/>
    </source>
</evidence>
<accession>A0AAQ3QCY0</accession>
<dbReference type="AlphaFoldDB" id="A0AAQ3QCY0"/>
<dbReference type="Proteomes" id="UP001327560">
    <property type="component" value="Chromosome 4"/>
</dbReference>
<feature type="compositionally biased region" description="Basic and acidic residues" evidence="4">
    <location>
        <begin position="851"/>
        <end position="866"/>
    </location>
</feature>
<feature type="coiled-coil region" evidence="3">
    <location>
        <begin position="85"/>
        <end position="186"/>
    </location>
</feature>
<dbReference type="PANTHER" id="PTHR31580">
    <property type="entry name" value="FILAMENT-LIKE PLANT PROTEIN 4"/>
    <property type="match status" value="1"/>
</dbReference>
<reference evidence="5 6" key="1">
    <citation type="submission" date="2023-10" db="EMBL/GenBank/DDBJ databases">
        <title>Chromosome-scale genome assembly provides insights into flower coloration mechanisms of Canna indica.</title>
        <authorList>
            <person name="Li C."/>
        </authorList>
    </citation>
    <scope>NUCLEOTIDE SEQUENCE [LARGE SCALE GENOMIC DNA]</scope>
    <source>
        <tissue evidence="5">Flower</tissue>
    </source>
</reference>
<feature type="region of interest" description="Disordered" evidence="4">
    <location>
        <begin position="851"/>
        <end position="874"/>
    </location>
</feature>
<evidence type="ECO:0000256" key="3">
    <source>
        <dbReference type="SAM" id="Coils"/>
    </source>
</evidence>
<dbReference type="Pfam" id="PF05911">
    <property type="entry name" value="FPP"/>
    <property type="match status" value="2"/>
</dbReference>
<name>A0AAQ3QCY0_9LILI</name>
<evidence type="ECO:0000256" key="4">
    <source>
        <dbReference type="SAM" id="MobiDB-lite"/>
    </source>
</evidence>
<feature type="coiled-coil region" evidence="3">
    <location>
        <begin position="15"/>
        <end position="42"/>
    </location>
</feature>
<dbReference type="EMBL" id="CP136893">
    <property type="protein sequence ID" value="WOL04966.1"/>
    <property type="molecule type" value="Genomic_DNA"/>
</dbReference>
<protein>
    <submittedName>
        <fullName evidence="5">Filament-like plant protein 7</fullName>
    </submittedName>
</protein>
<proteinExistence type="inferred from homology"/>
<gene>
    <name evidence="5" type="ORF">Cni_G13689</name>
</gene>
<organism evidence="5 6">
    <name type="scientific">Canna indica</name>
    <name type="common">Indian-shot</name>
    <dbReference type="NCBI Taxonomy" id="4628"/>
    <lineage>
        <taxon>Eukaryota</taxon>
        <taxon>Viridiplantae</taxon>
        <taxon>Streptophyta</taxon>
        <taxon>Embryophyta</taxon>
        <taxon>Tracheophyta</taxon>
        <taxon>Spermatophyta</taxon>
        <taxon>Magnoliopsida</taxon>
        <taxon>Liliopsida</taxon>
        <taxon>Zingiberales</taxon>
        <taxon>Cannaceae</taxon>
        <taxon>Canna</taxon>
    </lineage>
</organism>
<dbReference type="InterPro" id="IPR008587">
    <property type="entry name" value="FPP_plant"/>
</dbReference>